<evidence type="ECO:0000256" key="2">
    <source>
        <dbReference type="ARBA" id="ARBA00022737"/>
    </source>
</evidence>
<dbReference type="InterPro" id="IPR036322">
    <property type="entry name" value="WD40_repeat_dom_sf"/>
</dbReference>
<dbReference type="InterPro" id="IPR001680">
    <property type="entry name" value="WD40_rpt"/>
</dbReference>
<dbReference type="GO" id="GO:0080008">
    <property type="term" value="C:Cul4-RING E3 ubiquitin ligase complex"/>
    <property type="evidence" value="ECO:0007669"/>
    <property type="project" value="TreeGrafter"/>
</dbReference>
<dbReference type="Gene3D" id="2.130.10.10">
    <property type="entry name" value="YVTN repeat-like/Quinoprotein amine dehydrogenase"/>
    <property type="match status" value="2"/>
</dbReference>
<dbReference type="PANTHER" id="PTHR19847">
    <property type="entry name" value="DDB1- AND CUL4-ASSOCIATED FACTOR 11"/>
    <property type="match status" value="1"/>
</dbReference>
<dbReference type="InterPro" id="IPR051859">
    <property type="entry name" value="DCAF"/>
</dbReference>
<keyword evidence="1 3" id="KW-0853">WD repeat</keyword>
<dbReference type="EMBL" id="CP119958">
    <property type="protein sequence ID" value="WFD37512.1"/>
    <property type="molecule type" value="Genomic_DNA"/>
</dbReference>
<sequence>MSERESDTYEDAPEGSTSGSIDDLVRDTDHLAEIVASQALPESEYDDDYIDDDDDDYFFDDAAEEEDEFDEDDYDEVDDDDGLDPDNLQGHAGMFFLETEGADGNLMERHVRHLSLRELQQLLTYGMASFEPDDPLSDSDHEASGIMSRWRRDEHSGSPADLWEPIKEPVRAGLELQRSGDFGMPWMPSLYGPRNLSSQIAHRKMLSRVPRKGSLAPLVPNSKGVIVAQYPAPCYSGQYSEDSSFFYTCTRDMRVHIYDTSQAPRRQAVTVDDSSVPYGLRSSLAFESPEQITSLNLIQTLEARRGQWTITDVNISPDNQWIVYSSISPYVGLSPVRPAADTNDPSSNQVTLDFSANAHDSAGIWSLRFSGDSREIIAGSHYGFIYVYDIEAQRRVLSVAGHDDDVNSVTFADAASSNVFVSGSDDAMLKVWDRRSLVRGKPAGSLPGHTEGITYISPKGDGRYCISNSKDQSVRLWDLRNLRSTEAVERWAPLDYGLRNWDYRYMPYRRPRYYSHPEDCSVMTYRGHSVLRQQYIYSGSADGRIHIWSLDGNVVQVIDRNDTHPLHTGSGDLASDPSAPEWDLPAAVSYEQTPRSNSGFARARRMQNGNKCIVRDVSWHSGEPTLMSTSWDGSDGQLGSIAQHEWKGPEKQLYT</sequence>
<evidence type="ECO:0000256" key="3">
    <source>
        <dbReference type="PROSITE-ProRule" id="PRU00221"/>
    </source>
</evidence>
<protein>
    <recommendedName>
        <fullName evidence="7">WD40 repeat-like protein</fullName>
    </recommendedName>
</protein>
<evidence type="ECO:0000313" key="5">
    <source>
        <dbReference type="EMBL" id="WFD37512.1"/>
    </source>
</evidence>
<dbReference type="PRINTS" id="PR00320">
    <property type="entry name" value="GPROTEINBRPT"/>
</dbReference>
<accession>A0AAF0J8C5</accession>
<evidence type="ECO:0000256" key="4">
    <source>
        <dbReference type="SAM" id="MobiDB-lite"/>
    </source>
</evidence>
<gene>
    <name evidence="5" type="ORF">MJAP1_000456</name>
</gene>
<reference evidence="5" key="1">
    <citation type="submission" date="2023-03" db="EMBL/GenBank/DDBJ databases">
        <title>Mating type loci evolution in Malassezia.</title>
        <authorList>
            <person name="Coelho M.A."/>
        </authorList>
    </citation>
    <scope>NUCLEOTIDE SEQUENCE</scope>
    <source>
        <strain evidence="5">CBS 9431</strain>
    </source>
</reference>
<dbReference type="InterPro" id="IPR015943">
    <property type="entry name" value="WD40/YVTN_repeat-like_dom_sf"/>
</dbReference>
<dbReference type="GO" id="GO:0043161">
    <property type="term" value="P:proteasome-mediated ubiquitin-dependent protein catabolic process"/>
    <property type="evidence" value="ECO:0007669"/>
    <property type="project" value="TreeGrafter"/>
</dbReference>
<feature type="compositionally biased region" description="Acidic residues" evidence="4">
    <location>
        <begin position="43"/>
        <end position="82"/>
    </location>
</feature>
<dbReference type="PROSITE" id="PS50082">
    <property type="entry name" value="WD_REPEATS_2"/>
    <property type="match status" value="2"/>
</dbReference>
<dbReference type="AlphaFoldDB" id="A0AAF0J8C5"/>
<organism evidence="5 6">
    <name type="scientific">Malassezia japonica</name>
    <dbReference type="NCBI Taxonomy" id="223818"/>
    <lineage>
        <taxon>Eukaryota</taxon>
        <taxon>Fungi</taxon>
        <taxon>Dikarya</taxon>
        <taxon>Basidiomycota</taxon>
        <taxon>Ustilaginomycotina</taxon>
        <taxon>Malasseziomycetes</taxon>
        <taxon>Malasseziales</taxon>
        <taxon>Malasseziaceae</taxon>
        <taxon>Malassezia</taxon>
    </lineage>
</organism>
<evidence type="ECO:0008006" key="7">
    <source>
        <dbReference type="Google" id="ProtNLM"/>
    </source>
</evidence>
<dbReference type="SUPFAM" id="SSF50978">
    <property type="entry name" value="WD40 repeat-like"/>
    <property type="match status" value="1"/>
</dbReference>
<dbReference type="RefSeq" id="XP_060120409.1">
    <property type="nucleotide sequence ID" value="XM_060264426.1"/>
</dbReference>
<name>A0AAF0J8C5_9BASI</name>
<dbReference type="PROSITE" id="PS50294">
    <property type="entry name" value="WD_REPEATS_REGION"/>
    <property type="match status" value="2"/>
</dbReference>
<evidence type="ECO:0000256" key="1">
    <source>
        <dbReference type="ARBA" id="ARBA00022574"/>
    </source>
</evidence>
<dbReference type="PANTHER" id="PTHR19847:SF7">
    <property type="entry name" value="DDB1- AND CUL4-ASSOCIATED FACTOR 11"/>
    <property type="match status" value="1"/>
</dbReference>
<evidence type="ECO:0000313" key="6">
    <source>
        <dbReference type="Proteomes" id="UP001217754"/>
    </source>
</evidence>
<keyword evidence="2" id="KW-0677">Repeat</keyword>
<feature type="repeat" description="WD" evidence="3">
    <location>
        <begin position="446"/>
        <end position="487"/>
    </location>
</feature>
<feature type="region of interest" description="Disordered" evidence="4">
    <location>
        <begin position="1"/>
        <end position="82"/>
    </location>
</feature>
<dbReference type="InterPro" id="IPR020472">
    <property type="entry name" value="WD40_PAC1"/>
</dbReference>
<feature type="repeat" description="WD" evidence="3">
    <location>
        <begin position="399"/>
        <end position="433"/>
    </location>
</feature>
<dbReference type="Proteomes" id="UP001217754">
    <property type="component" value="Chromosome 1"/>
</dbReference>
<dbReference type="Pfam" id="PF00400">
    <property type="entry name" value="WD40"/>
    <property type="match status" value="4"/>
</dbReference>
<dbReference type="GeneID" id="85224105"/>
<dbReference type="SMART" id="SM00320">
    <property type="entry name" value="WD40"/>
    <property type="match status" value="7"/>
</dbReference>
<keyword evidence="6" id="KW-1185">Reference proteome</keyword>
<feature type="compositionally biased region" description="Basic and acidic residues" evidence="4">
    <location>
        <begin position="23"/>
        <end position="32"/>
    </location>
</feature>
<proteinExistence type="predicted"/>